<feature type="domain" description="SWI2/SNF2 ATPase" evidence="2">
    <location>
        <begin position="25"/>
        <end position="118"/>
    </location>
</feature>
<dbReference type="GO" id="GO:0009307">
    <property type="term" value="P:DNA restriction-modification system"/>
    <property type="evidence" value="ECO:0007669"/>
    <property type="project" value="UniProtKB-KW"/>
</dbReference>
<dbReference type="InterPro" id="IPR040980">
    <property type="entry name" value="SWI2_SNF2"/>
</dbReference>
<reference evidence="3 4" key="1">
    <citation type="submission" date="2018-06" db="EMBL/GenBank/DDBJ databases">
        <authorList>
            <consortium name="Pathogen Informatics"/>
            <person name="Doyle S."/>
        </authorList>
    </citation>
    <scope>NUCLEOTIDE SEQUENCE [LARGE SCALE GENOMIC DNA]</scope>
    <source>
        <strain evidence="3 4">NCTC10616</strain>
    </source>
</reference>
<evidence type="ECO:0000259" key="2">
    <source>
        <dbReference type="Pfam" id="PF18766"/>
    </source>
</evidence>
<evidence type="ECO:0000313" key="3">
    <source>
        <dbReference type="EMBL" id="SUA17076.1"/>
    </source>
</evidence>
<protein>
    <submittedName>
        <fullName evidence="3">Type I restriction enzyme</fullName>
        <ecNumber evidence="3">3.1.21.3</ecNumber>
    </submittedName>
</protein>
<dbReference type="Gene3D" id="3.40.50.300">
    <property type="entry name" value="P-loop containing nucleotide triphosphate hydrolases"/>
    <property type="match status" value="2"/>
</dbReference>
<dbReference type="EC" id="3.1.21.3" evidence="3"/>
<dbReference type="InterPro" id="IPR027417">
    <property type="entry name" value="P-loop_NTPase"/>
</dbReference>
<name>A0A378VJN5_NEILA</name>
<keyword evidence="3" id="KW-0378">Hydrolase</keyword>
<dbReference type="PANTHER" id="PTHR30195">
    <property type="entry name" value="TYPE I SITE-SPECIFIC DEOXYRIBONUCLEASE PROTEIN SUBUNIT M AND R"/>
    <property type="match status" value="1"/>
</dbReference>
<dbReference type="GO" id="GO:0009035">
    <property type="term" value="F:type I site-specific deoxyribonuclease activity"/>
    <property type="evidence" value="ECO:0007669"/>
    <property type="project" value="UniProtKB-EC"/>
</dbReference>
<proteinExistence type="predicted"/>
<dbReference type="AlphaFoldDB" id="A0A378VJN5"/>
<dbReference type="Pfam" id="PF18766">
    <property type="entry name" value="SWI2_SNF2"/>
    <property type="match status" value="1"/>
</dbReference>
<evidence type="ECO:0000313" key="4">
    <source>
        <dbReference type="Proteomes" id="UP000254193"/>
    </source>
</evidence>
<keyword evidence="1" id="KW-0680">Restriction system</keyword>
<gene>
    <name evidence="3" type="primary">hsdR_1</name>
    <name evidence="3" type="ORF">NCTC10616_00737</name>
</gene>
<evidence type="ECO:0000256" key="1">
    <source>
        <dbReference type="ARBA" id="ARBA00022747"/>
    </source>
</evidence>
<dbReference type="PANTHER" id="PTHR30195:SF15">
    <property type="entry name" value="TYPE I RESTRICTION ENZYME HINDI ENDONUCLEASE SUBUNIT"/>
    <property type="match status" value="1"/>
</dbReference>
<dbReference type="Proteomes" id="UP000254193">
    <property type="component" value="Unassembled WGS sequence"/>
</dbReference>
<organism evidence="3 4">
    <name type="scientific">Neisseria lactamica</name>
    <dbReference type="NCBI Taxonomy" id="486"/>
    <lineage>
        <taxon>Bacteria</taxon>
        <taxon>Pseudomonadati</taxon>
        <taxon>Pseudomonadota</taxon>
        <taxon>Betaproteobacteria</taxon>
        <taxon>Neisseriales</taxon>
        <taxon>Neisseriaceae</taxon>
        <taxon>Neisseria</taxon>
    </lineage>
</organism>
<accession>A0A378VJN5</accession>
<dbReference type="RefSeq" id="WP_115118886.1">
    <property type="nucleotide sequence ID" value="NZ_UGRO01000002.1"/>
</dbReference>
<dbReference type="InterPro" id="IPR051268">
    <property type="entry name" value="Type-I_R_enzyme_R_subunit"/>
</dbReference>
<dbReference type="EMBL" id="UGRO01000002">
    <property type="protein sequence ID" value="SUA17076.1"/>
    <property type="molecule type" value="Genomic_DNA"/>
</dbReference>
<sequence>MAIKKKPALRIALGGLRRIARRYGCHRTQSGKLHEAMKSLLPDAIFVGFTGTPLLKTDKKQSVEVFGGFIHTYKFNEAVKDGVVLDLLYEARDIGQSLSFRKCVDDWFEAKTRGMTDIAKTQLKQRWGTMQKLLPSKNRLEKIADDFLLDMETKPRLSDGSGNAILVCASVYQACQCYELFAQSGLKNKVAIVSSFKPDAWAAKNAVSTQAQNEELFKYETYRKMIADYYRVGEDKAAVMAEQFEIDVKNALSGSPHK</sequence>
<keyword evidence="4" id="KW-1185">Reference proteome</keyword>